<protein>
    <recommendedName>
        <fullName evidence="1">Enoyl-CoA hydratase/isomerase domain-containing protein</fullName>
    </recommendedName>
</protein>
<dbReference type="InterPro" id="IPR045004">
    <property type="entry name" value="ECH_dom"/>
</dbReference>
<accession>A0A1D6K9B6</accession>
<name>A0A1D6K9B6_MAIZE</name>
<feature type="domain" description="Enoyl-CoA hydratase/isomerase" evidence="1">
    <location>
        <begin position="2"/>
        <end position="35"/>
    </location>
</feature>
<dbReference type="SMR" id="A0A1D6K9B6"/>
<dbReference type="EMBL" id="CM007647">
    <property type="protein sequence ID" value="ONM00097.1"/>
    <property type="molecule type" value="Genomic_DNA"/>
</dbReference>
<dbReference type="STRING" id="4577.A0A1D6K9B6"/>
<dbReference type="AlphaFoldDB" id="A0A1D6K9B6"/>
<feature type="non-terminal residue" evidence="2">
    <location>
        <position position="86"/>
    </location>
</feature>
<dbReference type="Pfam" id="PF16113">
    <property type="entry name" value="ECH_2"/>
    <property type="match status" value="1"/>
</dbReference>
<evidence type="ECO:0000313" key="2">
    <source>
        <dbReference type="EMBL" id="ONM00097.1"/>
    </source>
</evidence>
<dbReference type="Gene3D" id="3.90.226.10">
    <property type="entry name" value="2-enoyl-CoA Hydratase, Chain A, domain 1"/>
    <property type="match status" value="1"/>
</dbReference>
<evidence type="ECO:0000259" key="1">
    <source>
        <dbReference type="Pfam" id="PF16113"/>
    </source>
</evidence>
<reference evidence="2" key="1">
    <citation type="submission" date="2015-12" db="EMBL/GenBank/DDBJ databases">
        <title>Update maize B73 reference genome by single molecule sequencing technologies.</title>
        <authorList>
            <consortium name="Maize Genome Sequencing Project"/>
            <person name="Ware D."/>
        </authorList>
    </citation>
    <scope>NUCLEOTIDE SEQUENCE [LARGE SCALE GENOMIC DNA]</scope>
    <source>
        <tissue evidence="2">Seedling</tissue>
    </source>
</reference>
<sequence length="86" mass="9942">MVFAMPETALGLFPNIGASYFRSRLPGFYGRLISLIFLYIQLNYMLPCHFHLYNIESMLLLLVPVCQIGWWGNACMWSDNSFCPVK</sequence>
<proteinExistence type="predicted"/>
<dbReference type="InParanoid" id="A0A1D6K9B6"/>
<organism evidence="2">
    <name type="scientific">Zea mays</name>
    <name type="common">Maize</name>
    <dbReference type="NCBI Taxonomy" id="4577"/>
    <lineage>
        <taxon>Eukaryota</taxon>
        <taxon>Viridiplantae</taxon>
        <taxon>Streptophyta</taxon>
        <taxon>Embryophyta</taxon>
        <taxon>Tracheophyta</taxon>
        <taxon>Spermatophyta</taxon>
        <taxon>Magnoliopsida</taxon>
        <taxon>Liliopsida</taxon>
        <taxon>Poales</taxon>
        <taxon>Poaceae</taxon>
        <taxon>PACMAD clade</taxon>
        <taxon>Panicoideae</taxon>
        <taxon>Andropogonodae</taxon>
        <taxon>Andropogoneae</taxon>
        <taxon>Tripsacinae</taxon>
        <taxon>Zea</taxon>
    </lineage>
</organism>
<gene>
    <name evidence="2" type="ORF">ZEAMMB73_Zm00001d030059</name>
</gene>